<dbReference type="InterPro" id="IPR009003">
    <property type="entry name" value="Peptidase_S1_PA"/>
</dbReference>
<evidence type="ECO:0008006" key="4">
    <source>
        <dbReference type="Google" id="ProtNLM"/>
    </source>
</evidence>
<sequence length="320" mass="35571" precursor="true">MRNCIIVLFLLCPLASGIVLHPGSEPPANWSGRPPSAVLGRWNTNASCVVISPGCIITTRHQGGAYGSTAEIDGVSYKAVRIVEYPDSEADIRIAKLRYANFAEQVSINSTVNERGSDVVLGGYGKYRDDDPNNQIDYGYEWTGDNSQIHWGSNEFGWLDYKNENGDIDLLKLDFDSPGETDYECSIAEYDSGGGIFYNNGQEWLLMGVFYSVDTKYGNMAYYLNPDTKLPDPQTIYAHRARDFQNWADQTIADLSNCGSNPADIDGDCRVNEADIKELAKNWLKTSPTGNAAESDVNSDDAVNMLDFAEIFQSWQDDYY</sequence>
<organism evidence="2 3">
    <name type="scientific">Sedimentisphaera salicampi</name>
    <dbReference type="NCBI Taxonomy" id="1941349"/>
    <lineage>
        <taxon>Bacteria</taxon>
        <taxon>Pseudomonadati</taxon>
        <taxon>Planctomycetota</taxon>
        <taxon>Phycisphaerae</taxon>
        <taxon>Sedimentisphaerales</taxon>
        <taxon>Sedimentisphaeraceae</taxon>
        <taxon>Sedimentisphaera</taxon>
    </lineage>
</organism>
<dbReference type="Pfam" id="PF00404">
    <property type="entry name" value="Dockerin_1"/>
    <property type="match status" value="1"/>
</dbReference>
<keyword evidence="1" id="KW-0732">Signal</keyword>
<dbReference type="SUPFAM" id="SSF50494">
    <property type="entry name" value="Trypsin-like serine proteases"/>
    <property type="match status" value="1"/>
</dbReference>
<feature type="signal peptide" evidence="1">
    <location>
        <begin position="1"/>
        <end position="21"/>
    </location>
</feature>
<gene>
    <name evidence="2" type="ORF">STSP1_01441</name>
</gene>
<dbReference type="EMBL" id="CP021023">
    <property type="protein sequence ID" value="ARN57046.1"/>
    <property type="molecule type" value="Genomic_DNA"/>
</dbReference>
<evidence type="ECO:0000313" key="3">
    <source>
        <dbReference type="Proteomes" id="UP000193334"/>
    </source>
</evidence>
<dbReference type="AlphaFoldDB" id="A0A1W6LMS3"/>
<dbReference type="InterPro" id="IPR036439">
    <property type="entry name" value="Dockerin_dom_sf"/>
</dbReference>
<dbReference type="KEGG" id="pbp:STSP1_01441"/>
<dbReference type="GO" id="GO:0000272">
    <property type="term" value="P:polysaccharide catabolic process"/>
    <property type="evidence" value="ECO:0007669"/>
    <property type="project" value="InterPro"/>
</dbReference>
<evidence type="ECO:0000313" key="2">
    <source>
        <dbReference type="EMBL" id="ARN57046.1"/>
    </source>
</evidence>
<keyword evidence="3" id="KW-1185">Reference proteome</keyword>
<dbReference type="Proteomes" id="UP000193334">
    <property type="component" value="Chromosome"/>
</dbReference>
<accession>A0A1W6LMS3</accession>
<reference evidence="3" key="1">
    <citation type="submission" date="2017-04" db="EMBL/GenBank/DDBJ databases">
        <title>Comparative genomics and description of representatives of a novel lineage of planctomycetes thriving in anoxic sediments.</title>
        <authorList>
            <person name="Spring S."/>
            <person name="Bunk B."/>
            <person name="Sproer C."/>
        </authorList>
    </citation>
    <scope>NUCLEOTIDE SEQUENCE [LARGE SCALE GENOMIC DNA]</scope>
    <source>
        <strain evidence="3">ST-PulAB-D4</strain>
    </source>
</reference>
<dbReference type="SUPFAM" id="SSF63446">
    <property type="entry name" value="Type I dockerin domain"/>
    <property type="match status" value="1"/>
</dbReference>
<proteinExistence type="predicted"/>
<dbReference type="Gene3D" id="1.10.1330.10">
    <property type="entry name" value="Dockerin domain"/>
    <property type="match status" value="1"/>
</dbReference>
<dbReference type="InterPro" id="IPR002105">
    <property type="entry name" value="Dockerin_1_rpt"/>
</dbReference>
<feature type="chain" id="PRO_5013230047" description="Dockerin domain-containing protein" evidence="1">
    <location>
        <begin position="22"/>
        <end position="320"/>
    </location>
</feature>
<dbReference type="GO" id="GO:0004553">
    <property type="term" value="F:hydrolase activity, hydrolyzing O-glycosyl compounds"/>
    <property type="evidence" value="ECO:0007669"/>
    <property type="project" value="InterPro"/>
</dbReference>
<dbReference type="RefSeq" id="WP_085755722.1">
    <property type="nucleotide sequence ID" value="NZ_CP021023.1"/>
</dbReference>
<name>A0A1W6LMS3_9BACT</name>
<protein>
    <recommendedName>
        <fullName evidence="4">Dockerin domain-containing protein</fullName>
    </recommendedName>
</protein>
<evidence type="ECO:0000256" key="1">
    <source>
        <dbReference type="SAM" id="SignalP"/>
    </source>
</evidence>